<dbReference type="InterPro" id="IPR035243">
    <property type="entry name" value="TamA_POTRA_Dom_1"/>
</dbReference>
<keyword evidence="6 11" id="KW-0732">Signal</keyword>
<evidence type="ECO:0000256" key="7">
    <source>
        <dbReference type="ARBA" id="ARBA00023136"/>
    </source>
</evidence>
<gene>
    <name evidence="15" type="ORF">DKW60_03440</name>
</gene>
<name>A0A317CNU9_9GAMM</name>
<dbReference type="Gene3D" id="3.10.20.310">
    <property type="entry name" value="membrane protein fhac"/>
    <property type="match status" value="3"/>
</dbReference>
<evidence type="ECO:0000313" key="16">
    <source>
        <dbReference type="Proteomes" id="UP000245539"/>
    </source>
</evidence>
<feature type="domain" description="POTRA" evidence="13">
    <location>
        <begin position="201"/>
        <end position="272"/>
    </location>
</feature>
<evidence type="ECO:0000259" key="12">
    <source>
        <dbReference type="Pfam" id="PF01103"/>
    </source>
</evidence>
<keyword evidence="16" id="KW-1185">Reference proteome</keyword>
<accession>A0A317CNU9</accession>
<evidence type="ECO:0000259" key="13">
    <source>
        <dbReference type="Pfam" id="PF07244"/>
    </source>
</evidence>
<dbReference type="GO" id="GO:0097347">
    <property type="term" value="C:TAM protein secretion complex"/>
    <property type="evidence" value="ECO:0007669"/>
    <property type="project" value="TreeGrafter"/>
</dbReference>
<evidence type="ECO:0000256" key="8">
    <source>
        <dbReference type="ARBA" id="ARBA00023237"/>
    </source>
</evidence>
<dbReference type="PANTHER" id="PTHR12815">
    <property type="entry name" value="SORTING AND ASSEMBLY MACHINERY SAMM50 PROTEIN FAMILY MEMBER"/>
    <property type="match status" value="1"/>
</dbReference>
<sequence length="585" mass="64493">MAVSKQTLSCLITGVLLYCASTISVSAADDAPLAKLTISGVSGELKAALEKHLPVSQPECNAAKSEVTDYFQSLKTSLRKGARALGYYDAEFTSGGKEVNNCWEMTLGIDPGQPVRVVSQFIEVKGQGSNETRFRQVMQSPPYQQGDILNHQLYDDFKTQLTETAETLGYLDAVYEQKTVTVDPVAYQARVNLVLNTGPRYTFGDITVEQDVLGDDLITRFIKIKPGTPFSTERVIDQQQSFQRSGYYSLVEVNVDIKNAKNQQIPVTIKLTRAKRDRYRYKVGYGTDTGPRVRAELQRRWTGDKGRKIEASAQWAQTLSEVKFELIEPRENPDYDNLAYIIDWTYDTSNDVDSMSFEFGADYTRKVDSGWEQGLFINTLIDRTTADGGEPDNSILTLVGGRLSKTQTNNENFATSGWNIKLKGQGAVDNLLSDQSVAQLEVNTKYIFPVGKGRLVNRLDVGVTNAGSLEDLPKKLRFFAGGGASVRGYDYESIGEENSAGSIIGGKNLLVGSVEYEHPIKDEWSAAVFLDAGDAFDDWGNMDLQYGVGGGIRYRSPIGPVRVDIGFPDGKFGDATFHLSVGPDL</sequence>
<keyword evidence="4" id="KW-1134">Transmembrane beta strand</keyword>
<dbReference type="InterPro" id="IPR000184">
    <property type="entry name" value="Bac_surfAg_D15"/>
</dbReference>
<dbReference type="GO" id="GO:0009306">
    <property type="term" value="P:protein secretion"/>
    <property type="evidence" value="ECO:0007669"/>
    <property type="project" value="TreeGrafter"/>
</dbReference>
<dbReference type="EMBL" id="QGKM01000005">
    <property type="protein sequence ID" value="PWR00205.1"/>
    <property type="molecule type" value="Genomic_DNA"/>
</dbReference>
<keyword evidence="5" id="KW-0812">Transmembrane</keyword>
<dbReference type="AlphaFoldDB" id="A0A317CNU9"/>
<dbReference type="InterPro" id="IPR010827">
    <property type="entry name" value="BamA/TamA_POTRA"/>
</dbReference>
<feature type="chain" id="PRO_5016295861" description="Translocation and assembly module subunit TamA" evidence="11">
    <location>
        <begin position="28"/>
        <end position="585"/>
    </location>
</feature>
<dbReference type="Pfam" id="PF17243">
    <property type="entry name" value="POTRA_TamA_1"/>
    <property type="match status" value="1"/>
</dbReference>
<organism evidence="15 16">
    <name type="scientific">Leucothrix pacifica</name>
    <dbReference type="NCBI Taxonomy" id="1247513"/>
    <lineage>
        <taxon>Bacteria</taxon>
        <taxon>Pseudomonadati</taxon>
        <taxon>Pseudomonadota</taxon>
        <taxon>Gammaproteobacteria</taxon>
        <taxon>Thiotrichales</taxon>
        <taxon>Thiotrichaceae</taxon>
        <taxon>Leucothrix</taxon>
    </lineage>
</organism>
<comment type="subcellular location">
    <subcellularLocation>
        <location evidence="1">Cell outer membrane</location>
    </subcellularLocation>
</comment>
<evidence type="ECO:0000259" key="14">
    <source>
        <dbReference type="Pfam" id="PF17243"/>
    </source>
</evidence>
<dbReference type="InterPro" id="IPR039910">
    <property type="entry name" value="D15-like"/>
</dbReference>
<comment type="subunit">
    <text evidence="10">Interacts with TamB to form the translocation and assembly module (TAM).</text>
</comment>
<dbReference type="PANTHER" id="PTHR12815:SF47">
    <property type="entry name" value="TRANSLOCATION AND ASSEMBLY MODULE SUBUNIT TAMA"/>
    <property type="match status" value="1"/>
</dbReference>
<evidence type="ECO:0000256" key="5">
    <source>
        <dbReference type="ARBA" id="ARBA00022692"/>
    </source>
</evidence>
<evidence type="ECO:0000313" key="15">
    <source>
        <dbReference type="EMBL" id="PWR00205.1"/>
    </source>
</evidence>
<dbReference type="Pfam" id="PF01103">
    <property type="entry name" value="Omp85"/>
    <property type="match status" value="1"/>
</dbReference>
<feature type="signal peptide" evidence="11">
    <location>
        <begin position="1"/>
        <end position="27"/>
    </location>
</feature>
<evidence type="ECO:0000256" key="10">
    <source>
        <dbReference type="ARBA" id="ARBA00093548"/>
    </source>
</evidence>
<dbReference type="OrthoDB" id="9769707at2"/>
<evidence type="ECO:0000256" key="3">
    <source>
        <dbReference type="ARBA" id="ARBA00015419"/>
    </source>
</evidence>
<comment type="caution">
    <text evidence="15">The sequence shown here is derived from an EMBL/GenBank/DDBJ whole genome shotgun (WGS) entry which is preliminary data.</text>
</comment>
<evidence type="ECO:0000256" key="1">
    <source>
        <dbReference type="ARBA" id="ARBA00004442"/>
    </source>
</evidence>
<dbReference type="Gene3D" id="2.40.160.50">
    <property type="entry name" value="membrane protein fhac: a member of the omp85/tpsb transporter family"/>
    <property type="match status" value="1"/>
</dbReference>
<dbReference type="GO" id="GO:0009279">
    <property type="term" value="C:cell outer membrane"/>
    <property type="evidence" value="ECO:0007669"/>
    <property type="project" value="UniProtKB-SubCell"/>
</dbReference>
<evidence type="ECO:0000256" key="4">
    <source>
        <dbReference type="ARBA" id="ARBA00022452"/>
    </source>
</evidence>
<protein>
    <recommendedName>
        <fullName evidence="3">Translocation and assembly module subunit TamA</fullName>
    </recommendedName>
    <alternativeName>
        <fullName evidence="9">Autotransporter assembly factor TamA</fullName>
    </alternativeName>
</protein>
<keyword evidence="7" id="KW-0472">Membrane</keyword>
<evidence type="ECO:0000256" key="6">
    <source>
        <dbReference type="ARBA" id="ARBA00022729"/>
    </source>
</evidence>
<keyword evidence="8" id="KW-0998">Cell outer membrane</keyword>
<proteinExistence type="inferred from homology"/>
<reference evidence="15 16" key="1">
    <citation type="submission" date="2018-05" db="EMBL/GenBank/DDBJ databases">
        <title>Leucothrix arctica sp. nov., isolated from Arctic seawater.</title>
        <authorList>
            <person name="Choi A."/>
            <person name="Baek K."/>
        </authorList>
    </citation>
    <scope>NUCLEOTIDE SEQUENCE [LARGE SCALE GENOMIC DNA]</scope>
    <source>
        <strain evidence="15 16">JCM 18388</strain>
    </source>
</reference>
<comment type="similarity">
    <text evidence="2">Belongs to the TamA family.</text>
</comment>
<evidence type="ECO:0000256" key="9">
    <source>
        <dbReference type="ARBA" id="ARBA00033063"/>
    </source>
</evidence>
<evidence type="ECO:0000256" key="2">
    <source>
        <dbReference type="ARBA" id="ARBA00010248"/>
    </source>
</evidence>
<feature type="domain" description="Bacterial surface antigen (D15)" evidence="12">
    <location>
        <begin position="309"/>
        <end position="582"/>
    </location>
</feature>
<dbReference type="Proteomes" id="UP000245539">
    <property type="component" value="Unassembled WGS sequence"/>
</dbReference>
<evidence type="ECO:0000256" key="11">
    <source>
        <dbReference type="SAM" id="SignalP"/>
    </source>
</evidence>
<dbReference type="RefSeq" id="WP_109836259.1">
    <property type="nucleotide sequence ID" value="NZ_QGKM01000005.1"/>
</dbReference>
<feature type="domain" description="TamA POTRA" evidence="14">
    <location>
        <begin position="36"/>
        <end position="111"/>
    </location>
</feature>
<dbReference type="Pfam" id="PF07244">
    <property type="entry name" value="POTRA"/>
    <property type="match status" value="1"/>
</dbReference>